<dbReference type="GO" id="GO:0006281">
    <property type="term" value="P:DNA repair"/>
    <property type="evidence" value="ECO:0007669"/>
    <property type="project" value="InterPro"/>
</dbReference>
<dbReference type="SUPFAM" id="SSF56672">
    <property type="entry name" value="DNA/RNA polymerases"/>
    <property type="match status" value="1"/>
</dbReference>
<protein>
    <recommendedName>
        <fullName evidence="2">UmuC domain-containing protein</fullName>
    </recommendedName>
</protein>
<dbReference type="InterPro" id="IPR050356">
    <property type="entry name" value="SulA_CellDiv_inhibitor"/>
</dbReference>
<dbReference type="OrthoDB" id="5298951at2"/>
<dbReference type="InterPro" id="IPR001126">
    <property type="entry name" value="UmuC"/>
</dbReference>
<dbReference type="Proteomes" id="UP000031631">
    <property type="component" value="Chromosome"/>
</dbReference>
<dbReference type="Pfam" id="PF00817">
    <property type="entry name" value="IMS"/>
    <property type="match status" value="1"/>
</dbReference>
<evidence type="ECO:0000313" key="4">
    <source>
        <dbReference type="Proteomes" id="UP000031631"/>
    </source>
</evidence>
<evidence type="ECO:0000256" key="1">
    <source>
        <dbReference type="ARBA" id="ARBA00022763"/>
    </source>
</evidence>
<evidence type="ECO:0000259" key="2">
    <source>
        <dbReference type="Pfam" id="PF00817"/>
    </source>
</evidence>
<reference evidence="3 4" key="1">
    <citation type="journal article" date="2014" name="PLoS ONE">
        <title>Physiological and genomic features of a novel sulfur-oxidizing gammaproteobacterium belonging to a previously uncultivated symbiotic lineage isolated from a hydrothermal vent.</title>
        <authorList>
            <person name="Nunoura T."/>
            <person name="Takaki Y."/>
            <person name="Kazama H."/>
            <person name="Kakuta J."/>
            <person name="Shimamura S."/>
            <person name="Makita H."/>
            <person name="Hirai M."/>
            <person name="Miyazaki M."/>
            <person name="Takai K."/>
        </authorList>
    </citation>
    <scope>NUCLEOTIDE SEQUENCE [LARGE SCALE GENOMIC DNA]</scope>
    <source>
        <strain evidence="3 4">Hiromi1</strain>
    </source>
</reference>
<dbReference type="RefSeq" id="WP_041065729.1">
    <property type="nucleotide sequence ID" value="NZ_AP012273.1"/>
</dbReference>
<sequence length="477" mass="54177">MQWLGLYFPNLPLDLFWAGEKEQPVAVTRRHQGREIIDRCNIPARQQGLHPGMVLNAALVLVPGLCLHERDRKREQRQLEAIAAWAWRYSSRISLDPLLLLLEVGGSARLFGGRDALLEQLREDPLAPAALEYQALAPSPGAAALLARVRPGCRVETFRELRQTLETIPLAQLTRNARLLDLMRGIGLSRIGDALSLPRPELARRVGPEPALLLDRLLGRAPDPRPLWQPPEHFRQSLLLLAEIEQAPALQFPARRLVAALSAFLRGRDAATQKLRWRFLHRNAPSSLLEQGMLAPTNDSDHILELFRQHLEHLQLPEAVVEMVLEVDTWQAADKTHGDLFSAPREGEQGFLERLCARLGTSAVRGLQGQPDHRPEKSWAYREPVVGAGSRESLDVAAKEAPLWLLPQSRRLPLRNGQPWHEGRLELRAFSRRIETGWWDDGDIARDYYRATNPAGQQLWVYRDRRNGHWYLQGVFE</sequence>
<proteinExistence type="predicted"/>
<dbReference type="PANTHER" id="PTHR35369">
    <property type="entry name" value="BLR3025 PROTEIN-RELATED"/>
    <property type="match status" value="1"/>
</dbReference>
<evidence type="ECO:0000313" key="3">
    <source>
        <dbReference type="EMBL" id="BAO43727.1"/>
    </source>
</evidence>
<dbReference type="PANTHER" id="PTHR35369:SF2">
    <property type="entry name" value="BLR3025 PROTEIN"/>
    <property type="match status" value="1"/>
</dbReference>
<keyword evidence="1" id="KW-0227">DNA damage</keyword>
<dbReference type="Gene3D" id="3.40.1170.60">
    <property type="match status" value="1"/>
</dbReference>
<dbReference type="AlphaFoldDB" id="A0A7U6GHI6"/>
<gene>
    <name evidence="3" type="ORF">TBH_C0790</name>
</gene>
<dbReference type="KEGG" id="tbn:TBH_C0790"/>
<name>A0A7U6GHI6_9GAMM</name>
<dbReference type="EMBL" id="AP012273">
    <property type="protein sequence ID" value="BAO43727.1"/>
    <property type="molecule type" value="Genomic_DNA"/>
</dbReference>
<organism evidence="3 4">
    <name type="scientific">Thiolapillus brandeum</name>
    <dbReference type="NCBI Taxonomy" id="1076588"/>
    <lineage>
        <taxon>Bacteria</taxon>
        <taxon>Pseudomonadati</taxon>
        <taxon>Pseudomonadota</taxon>
        <taxon>Gammaproteobacteria</taxon>
        <taxon>Chromatiales</taxon>
        <taxon>Sedimenticolaceae</taxon>
        <taxon>Thiolapillus</taxon>
    </lineage>
</organism>
<accession>A0A7U6GHI6</accession>
<feature type="domain" description="UmuC" evidence="2">
    <location>
        <begin position="21"/>
        <end position="124"/>
    </location>
</feature>
<dbReference type="InterPro" id="IPR043502">
    <property type="entry name" value="DNA/RNA_pol_sf"/>
</dbReference>
<dbReference type="CDD" id="cd03468">
    <property type="entry name" value="PolY_like"/>
    <property type="match status" value="1"/>
</dbReference>
<keyword evidence="4" id="KW-1185">Reference proteome</keyword>